<feature type="non-terminal residue" evidence="1">
    <location>
        <position position="1"/>
    </location>
</feature>
<evidence type="ECO:0000313" key="1">
    <source>
        <dbReference type="EMBL" id="TVU26912.1"/>
    </source>
</evidence>
<reference evidence="1 2" key="1">
    <citation type="journal article" date="2019" name="Sci. Rep.">
        <title>A high-quality genome of Eragrostis curvula grass provides insights into Poaceae evolution and supports new strategies to enhance forage quality.</title>
        <authorList>
            <person name="Carballo J."/>
            <person name="Santos B.A.C.M."/>
            <person name="Zappacosta D."/>
            <person name="Garbus I."/>
            <person name="Selva J.P."/>
            <person name="Gallo C.A."/>
            <person name="Diaz A."/>
            <person name="Albertini E."/>
            <person name="Caccamo M."/>
            <person name="Echenique V."/>
        </authorList>
    </citation>
    <scope>NUCLEOTIDE SEQUENCE [LARGE SCALE GENOMIC DNA]</scope>
    <source>
        <strain evidence="2">cv. Victoria</strain>
        <tissue evidence="1">Leaf</tissue>
    </source>
</reference>
<dbReference type="Proteomes" id="UP000324897">
    <property type="component" value="Chromosome 2"/>
</dbReference>
<gene>
    <name evidence="1" type="ORF">EJB05_29483</name>
</gene>
<name>A0A5J9USW1_9POAL</name>
<evidence type="ECO:0000313" key="2">
    <source>
        <dbReference type="Proteomes" id="UP000324897"/>
    </source>
</evidence>
<comment type="caution">
    <text evidence="1">The sequence shown here is derived from an EMBL/GenBank/DDBJ whole genome shotgun (WGS) entry which is preliminary data.</text>
</comment>
<protein>
    <submittedName>
        <fullName evidence="1">Uncharacterized protein</fullName>
    </submittedName>
</protein>
<accession>A0A5J9USW1</accession>
<keyword evidence="2" id="KW-1185">Reference proteome</keyword>
<proteinExistence type="predicted"/>
<organism evidence="1 2">
    <name type="scientific">Eragrostis curvula</name>
    <name type="common">weeping love grass</name>
    <dbReference type="NCBI Taxonomy" id="38414"/>
    <lineage>
        <taxon>Eukaryota</taxon>
        <taxon>Viridiplantae</taxon>
        <taxon>Streptophyta</taxon>
        <taxon>Embryophyta</taxon>
        <taxon>Tracheophyta</taxon>
        <taxon>Spermatophyta</taxon>
        <taxon>Magnoliopsida</taxon>
        <taxon>Liliopsida</taxon>
        <taxon>Poales</taxon>
        <taxon>Poaceae</taxon>
        <taxon>PACMAD clade</taxon>
        <taxon>Chloridoideae</taxon>
        <taxon>Eragrostideae</taxon>
        <taxon>Eragrostidinae</taxon>
        <taxon>Eragrostis</taxon>
    </lineage>
</organism>
<sequence length="142" mass="15170">MPYLARLVDPPLIVETPPPPPRSLPLKAVGVGACRSGAAGQGRPLSDVLLDAATMATDCIVLLLGGASPEHEGPQGDDDLSRALLDIDRPALIMGARTVFCQSRIVAHVSEVRVQRCGGLRVRSGGEWWCYSEAWQAMRVLT</sequence>
<dbReference type="AlphaFoldDB" id="A0A5J9USW1"/>
<dbReference type="EMBL" id="RWGY01000013">
    <property type="protein sequence ID" value="TVU26912.1"/>
    <property type="molecule type" value="Genomic_DNA"/>
</dbReference>
<dbReference type="Gramene" id="TVU26912">
    <property type="protein sequence ID" value="TVU26912"/>
    <property type="gene ID" value="EJB05_29483"/>
</dbReference>